<keyword evidence="3" id="KW-0813">Transport</keyword>
<dbReference type="GO" id="GO:0005524">
    <property type="term" value="F:ATP binding"/>
    <property type="evidence" value="ECO:0007669"/>
    <property type="project" value="UniProtKB-KW"/>
</dbReference>
<keyword evidence="9" id="KW-1185">Reference proteome</keyword>
<dbReference type="InterPro" id="IPR003439">
    <property type="entry name" value="ABC_transporter-like_ATP-bd"/>
</dbReference>
<dbReference type="PANTHER" id="PTHR42711:SF5">
    <property type="entry name" value="ABC TRANSPORTER ATP-BINDING PROTEIN NATA"/>
    <property type="match status" value="1"/>
</dbReference>
<dbReference type="PATRIC" id="fig|145458.8.peg.2312"/>
<dbReference type="InterPro" id="IPR003593">
    <property type="entry name" value="AAA+_ATPase"/>
</dbReference>
<dbReference type="AlphaFoldDB" id="A0A0U1PQS4"/>
<comment type="subcellular location">
    <subcellularLocation>
        <location evidence="1">Cell membrane</location>
        <topology evidence="1">Peripheral membrane protein</topology>
    </subcellularLocation>
</comment>
<comment type="similarity">
    <text evidence="2">Belongs to the ABC transporter superfamily.</text>
</comment>
<dbReference type="Pfam" id="PF00005">
    <property type="entry name" value="ABC_tran"/>
    <property type="match status" value="1"/>
</dbReference>
<dbReference type="EMBL" id="LBFI01000057">
    <property type="protein sequence ID" value="KKM44265.1"/>
    <property type="molecule type" value="Genomic_DNA"/>
</dbReference>
<dbReference type="GO" id="GO:0005886">
    <property type="term" value="C:plasma membrane"/>
    <property type="evidence" value="ECO:0007669"/>
    <property type="project" value="UniProtKB-SubCell"/>
</dbReference>
<dbReference type="PROSITE" id="PS50893">
    <property type="entry name" value="ABC_TRANSPORTER_2"/>
    <property type="match status" value="1"/>
</dbReference>
<dbReference type="Gene3D" id="3.40.50.300">
    <property type="entry name" value="P-loop containing nucleotide triphosphate hydrolases"/>
    <property type="match status" value="1"/>
</dbReference>
<dbReference type="PANTHER" id="PTHR42711">
    <property type="entry name" value="ABC TRANSPORTER ATP-BINDING PROTEIN"/>
    <property type="match status" value="1"/>
</dbReference>
<accession>A0A0U1PQS4</accession>
<dbReference type="InterPro" id="IPR025302">
    <property type="entry name" value="DrrA1/2-like_C"/>
</dbReference>
<evidence type="ECO:0000256" key="1">
    <source>
        <dbReference type="ARBA" id="ARBA00004202"/>
    </source>
</evidence>
<dbReference type="eggNOG" id="COG4152">
    <property type="taxonomic scope" value="Bacteria"/>
</dbReference>
<dbReference type="PROSITE" id="PS00211">
    <property type="entry name" value="ABC_TRANSPORTER_1"/>
    <property type="match status" value="1"/>
</dbReference>
<dbReference type="RefSeq" id="WP_046521657.1">
    <property type="nucleotide sequence ID" value="NZ_LBFI01000057.1"/>
</dbReference>
<evidence type="ECO:0000256" key="5">
    <source>
        <dbReference type="ARBA" id="ARBA00022840"/>
    </source>
</evidence>
<sequence>MITLDRVTKHFGTRIALDDVSFDIHSGRATGFVGSNGAGKTTTMRILMGVLAADSGQVLRDGRAVTPRDTRGFGYMPEERGLYAKMRVLEHVVYLGRLRGMSRAGATASAKALLERLDLDARGGDAVETLSLGNQQRAQIAGALVHSPDVLVLDEPFSGLDPVATETVVGVLAEYVQRGSTILMSSHQLDLVERLCDDVVFIDGGKVRVWGDKAQLRRRHTIPTWDIVVAAGAERLPGTTDAVQVIEREANRVRFTGDDASAQKVLRDALQYGDVLEFRPVLPTLSEIMKESAK</sequence>
<gene>
    <name evidence="8" type="ORF">VT73_10165</name>
</gene>
<keyword evidence="4" id="KW-0547">Nucleotide-binding</keyword>
<protein>
    <submittedName>
        <fullName evidence="8">ABC transporter ATP-binding protein</fullName>
    </submittedName>
</protein>
<dbReference type="Pfam" id="PF13732">
    <property type="entry name" value="DrrA1-3_C"/>
    <property type="match status" value="1"/>
</dbReference>
<proteinExistence type="inferred from homology"/>
<dbReference type="InterPro" id="IPR027417">
    <property type="entry name" value="P-loop_NTPase"/>
</dbReference>
<evidence type="ECO:0000256" key="4">
    <source>
        <dbReference type="ARBA" id="ARBA00022741"/>
    </source>
</evidence>
<dbReference type="InterPro" id="IPR050763">
    <property type="entry name" value="ABC_transporter_ATP-binding"/>
</dbReference>
<comment type="caution">
    <text evidence="8">The sequence shown here is derived from an EMBL/GenBank/DDBJ whole genome shotgun (WGS) entry which is preliminary data.</text>
</comment>
<dbReference type="InterPro" id="IPR017871">
    <property type="entry name" value="ABC_transporter-like_CS"/>
</dbReference>
<reference evidence="8 9" key="1">
    <citation type="submission" date="2015-04" db="EMBL/GenBank/DDBJ databases">
        <title>Draft genome sequence of Rathayibacter toxicus strain FH-142 (AKA 70134 or CS 32), a Western Australian isolate.</title>
        <authorList>
            <consortium name="Consortium for Microbial Forensics and Genomics (microFORGE)"/>
            <person name="Knight B.M."/>
            <person name="Roberts D.P."/>
            <person name="Lin D."/>
            <person name="Hari K."/>
            <person name="Fletcher J."/>
            <person name="Melcher U."/>
            <person name="Blagden T."/>
            <person name="Luster D.G."/>
            <person name="Sechler A.J."/>
            <person name="Schneider W.L."/>
            <person name="Winegar R.A."/>
        </authorList>
    </citation>
    <scope>NUCLEOTIDE SEQUENCE [LARGE SCALE GENOMIC DNA]</scope>
    <source>
        <strain evidence="8 9">FH142</strain>
    </source>
</reference>
<organism evidence="8 9">
    <name type="scientific">Rathayibacter toxicus</name>
    <dbReference type="NCBI Taxonomy" id="145458"/>
    <lineage>
        <taxon>Bacteria</taxon>
        <taxon>Bacillati</taxon>
        <taxon>Actinomycetota</taxon>
        <taxon>Actinomycetes</taxon>
        <taxon>Micrococcales</taxon>
        <taxon>Microbacteriaceae</taxon>
        <taxon>Rathayibacter</taxon>
    </lineage>
</organism>
<keyword evidence="5 8" id="KW-0067">ATP-binding</keyword>
<dbReference type="GO" id="GO:0046677">
    <property type="term" value="P:response to antibiotic"/>
    <property type="evidence" value="ECO:0007669"/>
    <property type="project" value="UniProtKB-KW"/>
</dbReference>
<evidence type="ECO:0000256" key="2">
    <source>
        <dbReference type="ARBA" id="ARBA00005417"/>
    </source>
</evidence>
<evidence type="ECO:0000259" key="7">
    <source>
        <dbReference type="PROSITE" id="PS50893"/>
    </source>
</evidence>
<dbReference type="GO" id="GO:0016887">
    <property type="term" value="F:ATP hydrolysis activity"/>
    <property type="evidence" value="ECO:0007669"/>
    <property type="project" value="InterPro"/>
</dbReference>
<dbReference type="Proteomes" id="UP000052979">
    <property type="component" value="Unassembled WGS sequence"/>
</dbReference>
<evidence type="ECO:0000256" key="6">
    <source>
        <dbReference type="ARBA" id="ARBA00023251"/>
    </source>
</evidence>
<dbReference type="SUPFAM" id="SSF52540">
    <property type="entry name" value="P-loop containing nucleoside triphosphate hydrolases"/>
    <property type="match status" value="1"/>
</dbReference>
<name>A0A0U1PQS4_9MICO</name>
<evidence type="ECO:0000313" key="8">
    <source>
        <dbReference type="EMBL" id="KKM44265.1"/>
    </source>
</evidence>
<evidence type="ECO:0000256" key="3">
    <source>
        <dbReference type="ARBA" id="ARBA00022448"/>
    </source>
</evidence>
<dbReference type="SMART" id="SM00382">
    <property type="entry name" value="AAA"/>
    <property type="match status" value="1"/>
</dbReference>
<evidence type="ECO:0000313" key="9">
    <source>
        <dbReference type="Proteomes" id="UP000052979"/>
    </source>
</evidence>
<feature type="domain" description="ABC transporter" evidence="7">
    <location>
        <begin position="2"/>
        <end position="229"/>
    </location>
</feature>
<dbReference type="STRING" id="145458.APU90_09860"/>
<keyword evidence="6" id="KW-0046">Antibiotic resistance</keyword>